<dbReference type="PANTHER" id="PTHR33734">
    <property type="entry name" value="LYSM DOMAIN-CONTAINING GPI-ANCHORED PROTEIN 2"/>
    <property type="match status" value="1"/>
</dbReference>
<proteinExistence type="predicted"/>
<dbReference type="Pfam" id="PF01476">
    <property type="entry name" value="LysM"/>
    <property type="match status" value="1"/>
</dbReference>
<name>A0A7X3C323_9LACO</name>
<evidence type="ECO:0000313" key="2">
    <source>
        <dbReference type="EMBL" id="MTV81809.1"/>
    </source>
</evidence>
<reference evidence="2 3" key="1">
    <citation type="submission" date="2019-11" db="EMBL/GenBank/DDBJ databases">
        <title>Lactobacillus sp. nov. CRM56-3, isolated from fermented tea leaves.</title>
        <authorList>
            <person name="Phuengjayaem S."/>
            <person name="Tanasupawat S."/>
        </authorList>
    </citation>
    <scope>NUCLEOTIDE SEQUENCE [LARGE SCALE GENOMIC DNA]</scope>
    <source>
        <strain evidence="2 3">CRM56-3</strain>
    </source>
</reference>
<dbReference type="PANTHER" id="PTHR33734:SF22">
    <property type="entry name" value="MEMBRANE-BOUND LYTIC MUREIN TRANSGLYCOSYLASE D"/>
    <property type="match status" value="1"/>
</dbReference>
<organism evidence="2 3">
    <name type="scientific">Secundilactobacillus folii</name>
    <dbReference type="NCBI Taxonomy" id="2678357"/>
    <lineage>
        <taxon>Bacteria</taxon>
        <taxon>Bacillati</taxon>
        <taxon>Bacillota</taxon>
        <taxon>Bacilli</taxon>
        <taxon>Lactobacillales</taxon>
        <taxon>Lactobacillaceae</taxon>
        <taxon>Secundilactobacillus</taxon>
    </lineage>
</organism>
<dbReference type="GO" id="GO:0008932">
    <property type="term" value="F:lytic endotransglycosylase activity"/>
    <property type="evidence" value="ECO:0007669"/>
    <property type="project" value="TreeGrafter"/>
</dbReference>
<feature type="domain" description="LysM" evidence="1">
    <location>
        <begin position="44"/>
        <end position="89"/>
    </location>
</feature>
<protein>
    <submittedName>
        <fullName evidence="2">LysM peptidoglycan-binding domain-containing protein</fullName>
    </submittedName>
</protein>
<sequence>MSKRHKHRKVGYHFMLPKTIVSRSLVLFSAIFGFGFATISASAKTYTIKSGDSLWSIAKANGTTPQAIAKANSLSSVHAVILPNQKLNVPSGTIKADKATTTVKPLSEKTSTKSTTVKTTSNKVATKSTSSKTSTTGWTTMVATAYDPQVASGGQGTSIPTGTGVAASLSRYPKGTQLEIKFQDGHTETRVVNDTGTFAYSNPNQLDISMTNSQAMQFGRQSVQVRVIG</sequence>
<evidence type="ECO:0000313" key="3">
    <source>
        <dbReference type="Proteomes" id="UP000466388"/>
    </source>
</evidence>
<accession>A0A7X3C323</accession>
<gene>
    <name evidence="2" type="ORF">GM612_03950</name>
</gene>
<dbReference type="InterPro" id="IPR018392">
    <property type="entry name" value="LysM"/>
</dbReference>
<dbReference type="Gene3D" id="3.10.350.10">
    <property type="entry name" value="LysM domain"/>
    <property type="match status" value="1"/>
</dbReference>
<dbReference type="CDD" id="cd00118">
    <property type="entry name" value="LysM"/>
    <property type="match status" value="1"/>
</dbReference>
<dbReference type="Proteomes" id="UP000466388">
    <property type="component" value="Unassembled WGS sequence"/>
</dbReference>
<dbReference type="SUPFAM" id="SSF54106">
    <property type="entry name" value="LysM domain"/>
    <property type="match status" value="1"/>
</dbReference>
<dbReference type="InterPro" id="IPR036779">
    <property type="entry name" value="LysM_dom_sf"/>
</dbReference>
<dbReference type="AlphaFoldDB" id="A0A7X3C323"/>
<dbReference type="SMART" id="SM00257">
    <property type="entry name" value="LysM"/>
    <property type="match status" value="1"/>
</dbReference>
<comment type="caution">
    <text evidence="2">The sequence shown here is derived from an EMBL/GenBank/DDBJ whole genome shotgun (WGS) entry which is preliminary data.</text>
</comment>
<dbReference type="EMBL" id="WNJO01000003">
    <property type="protein sequence ID" value="MTV81809.1"/>
    <property type="molecule type" value="Genomic_DNA"/>
</dbReference>
<dbReference type="CDD" id="cd14667">
    <property type="entry name" value="3D_containing_proteins"/>
    <property type="match status" value="1"/>
</dbReference>
<dbReference type="InterPro" id="IPR059180">
    <property type="entry name" value="3D_YorM"/>
</dbReference>
<evidence type="ECO:0000259" key="1">
    <source>
        <dbReference type="PROSITE" id="PS51782"/>
    </source>
</evidence>
<dbReference type="PROSITE" id="PS51782">
    <property type="entry name" value="LYSM"/>
    <property type="match status" value="1"/>
</dbReference>
<keyword evidence="3" id="KW-1185">Reference proteome</keyword>